<evidence type="ECO:0000313" key="3">
    <source>
        <dbReference type="Proteomes" id="UP000094336"/>
    </source>
</evidence>
<organism evidence="2 3">
    <name type="scientific">Babjeviella inositovora NRRL Y-12698</name>
    <dbReference type="NCBI Taxonomy" id="984486"/>
    <lineage>
        <taxon>Eukaryota</taxon>
        <taxon>Fungi</taxon>
        <taxon>Dikarya</taxon>
        <taxon>Ascomycota</taxon>
        <taxon>Saccharomycotina</taxon>
        <taxon>Pichiomycetes</taxon>
        <taxon>Serinales incertae sedis</taxon>
        <taxon>Babjeviella</taxon>
    </lineage>
</organism>
<feature type="compositionally biased region" description="Low complexity" evidence="1">
    <location>
        <begin position="513"/>
        <end position="524"/>
    </location>
</feature>
<feature type="compositionally biased region" description="Polar residues" evidence="1">
    <location>
        <begin position="870"/>
        <end position="886"/>
    </location>
</feature>
<feature type="region of interest" description="Disordered" evidence="1">
    <location>
        <begin position="123"/>
        <end position="177"/>
    </location>
</feature>
<feature type="region of interest" description="Disordered" evidence="1">
    <location>
        <begin position="870"/>
        <end position="921"/>
    </location>
</feature>
<reference evidence="3" key="1">
    <citation type="submission" date="2016-05" db="EMBL/GenBank/DDBJ databases">
        <title>Comparative genomics of biotechnologically important yeasts.</title>
        <authorList>
            <consortium name="DOE Joint Genome Institute"/>
            <person name="Riley R."/>
            <person name="Haridas S."/>
            <person name="Wolfe K.H."/>
            <person name="Lopes M.R."/>
            <person name="Hittinger C.T."/>
            <person name="Goker M."/>
            <person name="Salamov A."/>
            <person name="Wisecaver J."/>
            <person name="Long T.M."/>
            <person name="Aerts A.L."/>
            <person name="Barry K."/>
            <person name="Choi C."/>
            <person name="Clum A."/>
            <person name="Coughlan A.Y."/>
            <person name="Deshpande S."/>
            <person name="Douglass A.P."/>
            <person name="Hanson S.J."/>
            <person name="Klenk H.-P."/>
            <person name="Labutti K."/>
            <person name="Lapidus A."/>
            <person name="Lindquist E."/>
            <person name="Lipzen A."/>
            <person name="Meier-Kolthoff J.P."/>
            <person name="Ohm R.A."/>
            <person name="Otillar R.P."/>
            <person name="Pangilinan J."/>
            <person name="Peng Y."/>
            <person name="Rokas A."/>
            <person name="Rosa C.A."/>
            <person name="Scheuner C."/>
            <person name="Sibirny A.A."/>
            <person name="Slot J.C."/>
            <person name="Stielow J.B."/>
            <person name="Sun H."/>
            <person name="Kurtzman C.P."/>
            <person name="Blackwell M."/>
            <person name="Grigoriev I.V."/>
            <person name="Jeffries T.W."/>
        </authorList>
    </citation>
    <scope>NUCLEOTIDE SEQUENCE [LARGE SCALE GENOMIC DNA]</scope>
    <source>
        <strain evidence="3">NRRL Y-12698</strain>
    </source>
</reference>
<feature type="compositionally biased region" description="Basic and acidic residues" evidence="1">
    <location>
        <begin position="499"/>
        <end position="512"/>
    </location>
</feature>
<feature type="region of interest" description="Disordered" evidence="1">
    <location>
        <begin position="497"/>
        <end position="537"/>
    </location>
</feature>
<feature type="region of interest" description="Disordered" evidence="1">
    <location>
        <begin position="341"/>
        <end position="481"/>
    </location>
</feature>
<dbReference type="RefSeq" id="XP_018985144.1">
    <property type="nucleotide sequence ID" value="XM_019128844.1"/>
</dbReference>
<keyword evidence="3" id="KW-1185">Reference proteome</keyword>
<evidence type="ECO:0000256" key="1">
    <source>
        <dbReference type="SAM" id="MobiDB-lite"/>
    </source>
</evidence>
<sequence length="1007" mass="103712">MSHPTHKLDNSPESPTVVDKIKNIFKSDASDQSTARDTRAGTGGRDSASDATLNSHQSNLAEGGNAGAHHEGILNQDSHVPGVIAGSSVGRLQAMKPQEDHAVNSNDPAAAHRYTEERVLPQTEGGEGHFYDPNVSSVNHGLSSTQRDTLTGGTLASTSHGHSDVHDNMGASDSTSGGIFNSVAKTLGFTSDPETVSHSNRDAGASNHETTASYDSHSAGNSSEHKVESLVEVAAEAERREPTLDPLNHKILVGHKSAHVNTSETDSAYSDNVDASPKVALTDYSRHGVKPASHSTDFADKSTVATLKPLASHPEPNPNAGSHVTHGAGISGFTATAAVHQKSRDTTDYHNSGLNTQRAPTDVNNQGIKGTLNKVANTVGPGDKTSTTNDYTKDLYDETSLGTGADNTRSSYHSSGLDSNHTHPSAIGTNSRDDTNRGVHTSNTGSGVDGAKDATNTVDYKTGLDHTDHSRGSTTGNHHAAGAVGAAAATAAALGAASHSDRSRASDLDRDISTTGSLKGSTTSDYSGSDNTNTSSIKGAFNKIAGKIGLGDKSAEQQTKTNAGYLGSNRETGVAGSTPVGHVVDSSRGARGYGGQLDEPPTTLGLDRDPPKDPENLAGSGSHLTAGIVGTTAAGAGLGATALHKPHDSTHGTNLSRDSDLHHGVSGLEATPSEMAINTIHSDEFKNDLARAAENLHLDDNSASQHGTSVAGATAAGSAGIGEVHHEGKAPKATLINTDHITKATHLAIDRESYSRTHNFNTVTDPELFARTHDFKEGSGDRFGAPQGSEWTAPADTSRGTADHDKSLTSTGVAAATVGAGVAGAAIHHRESDHIHGSGFTGGHSAGASTTHAPARNNAAELGAAIAASSSIPTSDNNHSGSNVGSDTAGLGSQRPVTSGVDAKLDAPVGTPRHSTSTVADATRTPAANKDPQFNIHQVHGDNVKYNDDDLIVEVVGVDDDQKAYQLALDAARKVHNNGGILSLGLDHKIVVETVEDTLTNARHAQH</sequence>
<feature type="region of interest" description="Disordered" evidence="1">
    <location>
        <begin position="585"/>
        <end position="623"/>
    </location>
</feature>
<protein>
    <submittedName>
        <fullName evidence="2">Uncharacterized protein</fullName>
    </submittedName>
</protein>
<feature type="compositionally biased region" description="Polar residues" evidence="1">
    <location>
        <begin position="207"/>
        <end position="222"/>
    </location>
</feature>
<dbReference type="EMBL" id="KV454431">
    <property type="protein sequence ID" value="ODQ79816.1"/>
    <property type="molecule type" value="Genomic_DNA"/>
</dbReference>
<feature type="compositionally biased region" description="Basic and acidic residues" evidence="1">
    <location>
        <begin position="462"/>
        <end position="471"/>
    </location>
</feature>
<name>A0A1E3QQ30_9ASCO</name>
<dbReference type="Proteomes" id="UP000094336">
    <property type="component" value="Unassembled WGS sequence"/>
</dbReference>
<feature type="compositionally biased region" description="Polar residues" evidence="1">
    <location>
        <begin position="349"/>
        <end position="368"/>
    </location>
</feature>
<dbReference type="AlphaFoldDB" id="A0A1E3QQ30"/>
<feature type="compositionally biased region" description="Polar residues" evidence="1">
    <location>
        <begin position="525"/>
        <end position="537"/>
    </location>
</feature>
<feature type="compositionally biased region" description="Polar residues" evidence="1">
    <location>
        <begin position="134"/>
        <end position="160"/>
    </location>
</feature>
<feature type="compositionally biased region" description="Polar residues" evidence="1">
    <location>
        <begin position="49"/>
        <end position="60"/>
    </location>
</feature>
<feature type="region of interest" description="Disordered" evidence="1">
    <location>
        <begin position="191"/>
        <end position="229"/>
    </location>
</feature>
<evidence type="ECO:0000313" key="2">
    <source>
        <dbReference type="EMBL" id="ODQ79816.1"/>
    </source>
</evidence>
<dbReference type="GeneID" id="30146697"/>
<feature type="compositionally biased region" description="Basic and acidic residues" evidence="1">
    <location>
        <begin position="606"/>
        <end position="615"/>
    </location>
</feature>
<feature type="region of interest" description="Disordered" evidence="1">
    <location>
        <begin position="775"/>
        <end position="805"/>
    </location>
</feature>
<gene>
    <name evidence="2" type="ORF">BABINDRAFT_161505</name>
</gene>
<proteinExistence type="predicted"/>
<feature type="compositionally biased region" description="Basic and acidic residues" evidence="1">
    <location>
        <begin position="1"/>
        <end position="10"/>
    </location>
</feature>
<feature type="compositionally biased region" description="Polar residues" evidence="1">
    <location>
        <begin position="400"/>
        <end position="430"/>
    </location>
</feature>
<accession>A0A1E3QQ30</accession>
<feature type="region of interest" description="Disordered" evidence="1">
    <location>
        <begin position="1"/>
        <end position="73"/>
    </location>
</feature>
<feature type="region of interest" description="Disordered" evidence="1">
    <location>
        <begin position="641"/>
        <end position="673"/>
    </location>
</feature>